<dbReference type="PANTHER" id="PTHR12835:SF5">
    <property type="entry name" value="BIOTIN--PROTEIN LIGASE"/>
    <property type="match status" value="1"/>
</dbReference>
<proteinExistence type="predicted"/>
<dbReference type="PATRIC" id="fig|1260251.3.peg.1550"/>
<evidence type="ECO:0000313" key="7">
    <source>
        <dbReference type="Proteomes" id="UP000017881"/>
    </source>
</evidence>
<dbReference type="CDD" id="cd16442">
    <property type="entry name" value="BPL"/>
    <property type="match status" value="1"/>
</dbReference>
<dbReference type="NCBIfam" id="TIGR00121">
    <property type="entry name" value="birA_ligase"/>
    <property type="match status" value="1"/>
</dbReference>
<dbReference type="GO" id="GO:0004077">
    <property type="term" value="F:biotin--[biotin carboxyl-carrier protein] ligase activity"/>
    <property type="evidence" value="ECO:0007669"/>
    <property type="project" value="UniProtKB-EC"/>
</dbReference>
<reference evidence="6 7" key="1">
    <citation type="journal article" date="2013" name="Genome Announc.">
        <title>Draft Genome of Spiribacter salinus M19-40, an Abundant Gammaproteobacterium in Aquatic Hypersaline Environments.</title>
        <authorList>
            <person name="Leon M.J."/>
            <person name="Ghai R."/>
            <person name="Fernandez A.B."/>
            <person name="Sanchez-Porro C."/>
            <person name="Rodriguez-Valera F."/>
            <person name="Ventosa A."/>
        </authorList>
    </citation>
    <scope>NUCLEOTIDE SEQUENCE [LARGE SCALE GENOMIC DNA]</scope>
    <source>
        <strain evidence="6">M19-40</strain>
    </source>
</reference>
<name>R4VHH1_9GAMM</name>
<dbReference type="HOGENOM" id="CLU_051096_6_1_6"/>
<evidence type="ECO:0000259" key="5">
    <source>
        <dbReference type="PROSITE" id="PS51733"/>
    </source>
</evidence>
<keyword evidence="2" id="KW-0092">Biotin</keyword>
<dbReference type="eggNOG" id="COG0340">
    <property type="taxonomic scope" value="Bacteria"/>
</dbReference>
<feature type="domain" description="BPL/LPL catalytic" evidence="5">
    <location>
        <begin position="7"/>
        <end position="188"/>
    </location>
</feature>
<evidence type="ECO:0000256" key="4">
    <source>
        <dbReference type="ARBA" id="ARBA00047846"/>
    </source>
</evidence>
<dbReference type="RefSeq" id="WP_016353933.1">
    <property type="nucleotide sequence ID" value="NC_021291.1"/>
</dbReference>
<dbReference type="Pfam" id="PF03099">
    <property type="entry name" value="BPL_LplA_LipB"/>
    <property type="match status" value="1"/>
</dbReference>
<organism evidence="6 7">
    <name type="scientific">Spiribacter salinus M19-40</name>
    <dbReference type="NCBI Taxonomy" id="1260251"/>
    <lineage>
        <taxon>Bacteria</taxon>
        <taxon>Pseudomonadati</taxon>
        <taxon>Pseudomonadota</taxon>
        <taxon>Gammaproteobacteria</taxon>
        <taxon>Chromatiales</taxon>
        <taxon>Ectothiorhodospiraceae</taxon>
        <taxon>Spiribacter</taxon>
    </lineage>
</organism>
<dbReference type="AlphaFoldDB" id="R4VHH1"/>
<evidence type="ECO:0000256" key="1">
    <source>
        <dbReference type="ARBA" id="ARBA00022598"/>
    </source>
</evidence>
<dbReference type="Gene3D" id="3.30.930.10">
    <property type="entry name" value="Bira Bifunctional Protein, Domain 2"/>
    <property type="match status" value="1"/>
</dbReference>
<dbReference type="EMBL" id="CP005963">
    <property type="protein sequence ID" value="AGM41626.1"/>
    <property type="molecule type" value="Genomic_DNA"/>
</dbReference>
<keyword evidence="1 6" id="KW-0436">Ligase</keyword>
<evidence type="ECO:0000256" key="3">
    <source>
        <dbReference type="ARBA" id="ARBA00024227"/>
    </source>
</evidence>
<evidence type="ECO:0000256" key="2">
    <source>
        <dbReference type="ARBA" id="ARBA00023267"/>
    </source>
</evidence>
<gene>
    <name evidence="6" type="ORF">SPISAL_07660</name>
</gene>
<dbReference type="Pfam" id="PF02237">
    <property type="entry name" value="BPL_C"/>
    <property type="match status" value="1"/>
</dbReference>
<dbReference type="GO" id="GO:0005737">
    <property type="term" value="C:cytoplasm"/>
    <property type="evidence" value="ECO:0007669"/>
    <property type="project" value="TreeGrafter"/>
</dbReference>
<keyword evidence="7" id="KW-1185">Reference proteome</keyword>
<dbReference type="PROSITE" id="PS51733">
    <property type="entry name" value="BPL_LPL_CATALYTIC"/>
    <property type="match status" value="1"/>
</dbReference>
<dbReference type="InterPro" id="IPR045864">
    <property type="entry name" value="aa-tRNA-synth_II/BPL/LPL"/>
</dbReference>
<evidence type="ECO:0000313" key="6">
    <source>
        <dbReference type="EMBL" id="AGM41626.1"/>
    </source>
</evidence>
<accession>R4VHH1</accession>
<dbReference type="Proteomes" id="UP000017881">
    <property type="component" value="Chromosome"/>
</dbReference>
<protein>
    <recommendedName>
        <fullName evidence="3">biotin--[biotin carboxyl-carrier protein] ligase</fullName>
        <ecNumber evidence="3">6.3.4.15</ecNumber>
    </recommendedName>
</protein>
<dbReference type="InterPro" id="IPR003142">
    <property type="entry name" value="BPL_C"/>
</dbReference>
<sequence length="261" mass="27025">MTTQDTLAAVQAGLGPRHAQTAIHVFESLASTNEWLAAQSLAGPTLVTARTQTQGRGRRGRAWASPAGGWYFSVGVPLSPDEPVQPTVTLLVGIALAEALTSAGFPGIAVKWPNDLVVNGAKLGGILVERLPTALIVGVGINRSTTAIQNLPTDRRAIGLKDLGDRPTHENLIGQLAAAIFDAVMRSPDAAAAILDACWPARDALAGHIVVVTQSDGTGTPLQGEVLGITPNGQLRLATASGEQWVNAGECRIQGGWEATA</sequence>
<dbReference type="KEGG" id="ssal:SPISAL_07660"/>
<dbReference type="OrthoDB" id="9807064at2"/>
<dbReference type="PANTHER" id="PTHR12835">
    <property type="entry name" value="BIOTIN PROTEIN LIGASE"/>
    <property type="match status" value="1"/>
</dbReference>
<comment type="catalytic activity">
    <reaction evidence="4">
        <text>biotin + L-lysyl-[protein] + ATP = N(6)-biotinyl-L-lysyl-[protein] + AMP + diphosphate + H(+)</text>
        <dbReference type="Rhea" id="RHEA:11756"/>
        <dbReference type="Rhea" id="RHEA-COMP:9752"/>
        <dbReference type="Rhea" id="RHEA-COMP:10505"/>
        <dbReference type="ChEBI" id="CHEBI:15378"/>
        <dbReference type="ChEBI" id="CHEBI:29969"/>
        <dbReference type="ChEBI" id="CHEBI:30616"/>
        <dbReference type="ChEBI" id="CHEBI:33019"/>
        <dbReference type="ChEBI" id="CHEBI:57586"/>
        <dbReference type="ChEBI" id="CHEBI:83144"/>
        <dbReference type="ChEBI" id="CHEBI:456215"/>
        <dbReference type="EC" id="6.3.4.15"/>
    </reaction>
</comment>
<dbReference type="EC" id="6.3.4.15" evidence="3"/>
<dbReference type="InterPro" id="IPR004143">
    <property type="entry name" value="BPL_LPL_catalytic"/>
</dbReference>
<dbReference type="SUPFAM" id="SSF55681">
    <property type="entry name" value="Class II aaRS and biotin synthetases"/>
    <property type="match status" value="1"/>
</dbReference>
<dbReference type="InterPro" id="IPR004408">
    <property type="entry name" value="Biotin_CoA_COase_ligase"/>
</dbReference>